<dbReference type="AlphaFoldDB" id="A0A6S6SBZ2"/>
<dbReference type="InterPro" id="IPR001789">
    <property type="entry name" value="Sig_transdc_resp-reg_receiver"/>
</dbReference>
<dbReference type="InterPro" id="IPR039420">
    <property type="entry name" value="WalR-like"/>
</dbReference>
<evidence type="ECO:0000256" key="4">
    <source>
        <dbReference type="ARBA" id="ARBA00023125"/>
    </source>
</evidence>
<feature type="modified residue" description="4-aspartylphosphate" evidence="6">
    <location>
        <position position="54"/>
    </location>
</feature>
<dbReference type="SUPFAM" id="SSF52172">
    <property type="entry name" value="CheY-like"/>
    <property type="match status" value="1"/>
</dbReference>
<evidence type="ECO:0000313" key="10">
    <source>
        <dbReference type="EMBL" id="CAA6807413.1"/>
    </source>
</evidence>
<dbReference type="GO" id="GO:0000156">
    <property type="term" value="F:phosphorelay response regulator activity"/>
    <property type="evidence" value="ECO:0007669"/>
    <property type="project" value="TreeGrafter"/>
</dbReference>
<evidence type="ECO:0000259" key="8">
    <source>
        <dbReference type="PROSITE" id="PS50110"/>
    </source>
</evidence>
<evidence type="ECO:0000256" key="3">
    <source>
        <dbReference type="ARBA" id="ARBA00023015"/>
    </source>
</evidence>
<protein>
    <submittedName>
        <fullName evidence="10">Two-component regulator</fullName>
    </submittedName>
</protein>
<sequence>MTKKKILLIEDDEQMAELLERFLVEQALKVSHVTRPSEAMALLELEKFDLIILDLSLPEMDGLDLCLKIREITDIYLIISSARSDLDDKLIGFENGADDYLPKPYSPKELLARIKSIFKRDGFLKTESIENKRFVLDDEATQISFDAEVLKLTLAEYDILKLLINRMGQTVSREAIANSIDSHRFDSGVESINILIGRIRKKLDPQKYDTFIQTVRGIGYRFVEK</sequence>
<dbReference type="Gene3D" id="6.10.250.690">
    <property type="match status" value="1"/>
</dbReference>
<dbReference type="InterPro" id="IPR011006">
    <property type="entry name" value="CheY-like_superfamily"/>
</dbReference>
<dbReference type="PROSITE" id="PS51755">
    <property type="entry name" value="OMPR_PHOB"/>
    <property type="match status" value="1"/>
</dbReference>
<keyword evidence="4 7" id="KW-0238">DNA-binding</keyword>
<dbReference type="GO" id="GO:0005829">
    <property type="term" value="C:cytosol"/>
    <property type="evidence" value="ECO:0007669"/>
    <property type="project" value="TreeGrafter"/>
</dbReference>
<dbReference type="InterPro" id="IPR016032">
    <property type="entry name" value="Sig_transdc_resp-reg_C-effctor"/>
</dbReference>
<dbReference type="GO" id="GO:0032993">
    <property type="term" value="C:protein-DNA complex"/>
    <property type="evidence" value="ECO:0007669"/>
    <property type="project" value="TreeGrafter"/>
</dbReference>
<dbReference type="Pfam" id="PF00486">
    <property type="entry name" value="Trans_reg_C"/>
    <property type="match status" value="1"/>
</dbReference>
<dbReference type="EMBL" id="CACVAZ010000039">
    <property type="protein sequence ID" value="CAA6807413.1"/>
    <property type="molecule type" value="Genomic_DNA"/>
</dbReference>
<dbReference type="Pfam" id="PF00072">
    <property type="entry name" value="Response_reg"/>
    <property type="match status" value="1"/>
</dbReference>
<dbReference type="Gene3D" id="1.10.10.10">
    <property type="entry name" value="Winged helix-like DNA-binding domain superfamily/Winged helix DNA-binding domain"/>
    <property type="match status" value="1"/>
</dbReference>
<keyword evidence="2" id="KW-0902">Two-component regulatory system</keyword>
<keyword evidence="5" id="KW-0804">Transcription</keyword>
<dbReference type="Gene3D" id="3.40.50.2300">
    <property type="match status" value="1"/>
</dbReference>
<reference evidence="10" key="1">
    <citation type="submission" date="2020-01" db="EMBL/GenBank/DDBJ databases">
        <authorList>
            <person name="Meier V. D."/>
            <person name="Meier V D."/>
        </authorList>
    </citation>
    <scope>NUCLEOTIDE SEQUENCE</scope>
    <source>
        <strain evidence="10">HLG_WM_MAG_02</strain>
    </source>
</reference>
<dbReference type="GO" id="GO:0006355">
    <property type="term" value="P:regulation of DNA-templated transcription"/>
    <property type="evidence" value="ECO:0007669"/>
    <property type="project" value="InterPro"/>
</dbReference>
<proteinExistence type="predicted"/>
<feature type="domain" description="OmpR/PhoB-type" evidence="9">
    <location>
        <begin position="126"/>
        <end position="224"/>
    </location>
</feature>
<name>A0A6S6SBZ2_9BACT</name>
<organism evidence="10">
    <name type="scientific">uncultured Sulfurovum sp</name>
    <dbReference type="NCBI Taxonomy" id="269237"/>
    <lineage>
        <taxon>Bacteria</taxon>
        <taxon>Pseudomonadati</taxon>
        <taxon>Campylobacterota</taxon>
        <taxon>Epsilonproteobacteria</taxon>
        <taxon>Campylobacterales</taxon>
        <taxon>Sulfurovaceae</taxon>
        <taxon>Sulfurovum</taxon>
        <taxon>environmental samples</taxon>
    </lineage>
</organism>
<dbReference type="GO" id="GO:0000976">
    <property type="term" value="F:transcription cis-regulatory region binding"/>
    <property type="evidence" value="ECO:0007669"/>
    <property type="project" value="TreeGrafter"/>
</dbReference>
<evidence type="ECO:0000259" key="9">
    <source>
        <dbReference type="PROSITE" id="PS51755"/>
    </source>
</evidence>
<evidence type="ECO:0000256" key="7">
    <source>
        <dbReference type="PROSITE-ProRule" id="PRU01091"/>
    </source>
</evidence>
<dbReference type="SMART" id="SM00862">
    <property type="entry name" value="Trans_reg_C"/>
    <property type="match status" value="1"/>
</dbReference>
<dbReference type="CDD" id="cd00383">
    <property type="entry name" value="trans_reg_C"/>
    <property type="match status" value="1"/>
</dbReference>
<dbReference type="InterPro" id="IPR001867">
    <property type="entry name" value="OmpR/PhoB-type_DNA-bd"/>
</dbReference>
<accession>A0A6S6SBZ2</accession>
<dbReference type="SMART" id="SM00448">
    <property type="entry name" value="REC"/>
    <property type="match status" value="1"/>
</dbReference>
<dbReference type="PROSITE" id="PS50110">
    <property type="entry name" value="RESPONSE_REGULATORY"/>
    <property type="match status" value="1"/>
</dbReference>
<dbReference type="PANTHER" id="PTHR48111">
    <property type="entry name" value="REGULATOR OF RPOS"/>
    <property type="match status" value="1"/>
</dbReference>
<evidence type="ECO:0000256" key="1">
    <source>
        <dbReference type="ARBA" id="ARBA00022553"/>
    </source>
</evidence>
<evidence type="ECO:0000256" key="6">
    <source>
        <dbReference type="PROSITE-ProRule" id="PRU00169"/>
    </source>
</evidence>
<feature type="DNA-binding region" description="OmpR/PhoB-type" evidence="7">
    <location>
        <begin position="126"/>
        <end position="224"/>
    </location>
</feature>
<dbReference type="PANTHER" id="PTHR48111:SF22">
    <property type="entry name" value="REGULATOR OF RPOS"/>
    <property type="match status" value="1"/>
</dbReference>
<evidence type="ECO:0000256" key="5">
    <source>
        <dbReference type="ARBA" id="ARBA00023163"/>
    </source>
</evidence>
<dbReference type="SUPFAM" id="SSF46894">
    <property type="entry name" value="C-terminal effector domain of the bipartite response regulators"/>
    <property type="match status" value="1"/>
</dbReference>
<gene>
    <name evidence="10" type="ORF">HELGO_WM33908</name>
</gene>
<feature type="domain" description="Response regulatory" evidence="8">
    <location>
        <begin position="5"/>
        <end position="118"/>
    </location>
</feature>
<dbReference type="InterPro" id="IPR036388">
    <property type="entry name" value="WH-like_DNA-bd_sf"/>
</dbReference>
<evidence type="ECO:0000256" key="2">
    <source>
        <dbReference type="ARBA" id="ARBA00023012"/>
    </source>
</evidence>
<keyword evidence="3" id="KW-0805">Transcription regulation</keyword>
<keyword evidence="1 6" id="KW-0597">Phosphoprotein</keyword>